<evidence type="ECO:0000313" key="15">
    <source>
        <dbReference type="Proteomes" id="UP001611383"/>
    </source>
</evidence>
<evidence type="ECO:0000256" key="7">
    <source>
        <dbReference type="ARBA" id="ARBA00023012"/>
    </source>
</evidence>
<dbReference type="Gene3D" id="1.10.287.130">
    <property type="match status" value="1"/>
</dbReference>
<evidence type="ECO:0000313" key="14">
    <source>
        <dbReference type="EMBL" id="WNG52437.1"/>
    </source>
</evidence>
<evidence type="ECO:0000256" key="4">
    <source>
        <dbReference type="ARBA" id="ARBA00022553"/>
    </source>
</evidence>
<feature type="region of interest" description="Disordered" evidence="10">
    <location>
        <begin position="1422"/>
        <end position="1463"/>
    </location>
</feature>
<gene>
    <name evidence="14" type="ORF">F0U60_16655</name>
</gene>
<feature type="domain" description="HAMP" evidence="13">
    <location>
        <begin position="1094"/>
        <end position="1146"/>
    </location>
</feature>
<evidence type="ECO:0000256" key="8">
    <source>
        <dbReference type="PROSITE-ProRule" id="PRU00169"/>
    </source>
</evidence>
<feature type="modified residue" description="4-aspartylphosphate" evidence="8">
    <location>
        <position position="1983"/>
    </location>
</feature>
<evidence type="ECO:0000256" key="2">
    <source>
        <dbReference type="ARBA" id="ARBA00004370"/>
    </source>
</evidence>
<dbReference type="Proteomes" id="UP001611383">
    <property type="component" value="Chromosome"/>
</dbReference>
<feature type="domain" description="HAMP" evidence="13">
    <location>
        <begin position="910"/>
        <end position="962"/>
    </location>
</feature>
<dbReference type="PROSITE" id="PS50885">
    <property type="entry name" value="HAMP"/>
    <property type="match status" value="13"/>
</dbReference>
<feature type="domain" description="HAMP" evidence="13">
    <location>
        <begin position="818"/>
        <end position="870"/>
    </location>
</feature>
<dbReference type="CDD" id="cd06225">
    <property type="entry name" value="HAMP"/>
    <property type="match status" value="13"/>
</dbReference>
<evidence type="ECO:0000256" key="5">
    <source>
        <dbReference type="ARBA" id="ARBA00022679"/>
    </source>
</evidence>
<dbReference type="PANTHER" id="PTHR45339">
    <property type="entry name" value="HYBRID SIGNAL TRANSDUCTION HISTIDINE KINASE J"/>
    <property type="match status" value="1"/>
</dbReference>
<dbReference type="PROSITE" id="PS50109">
    <property type="entry name" value="HIS_KIN"/>
    <property type="match status" value="1"/>
</dbReference>
<feature type="domain" description="Response regulatory" evidence="12">
    <location>
        <begin position="1811"/>
        <end position="1925"/>
    </location>
</feature>
<evidence type="ECO:0000256" key="10">
    <source>
        <dbReference type="SAM" id="MobiDB-lite"/>
    </source>
</evidence>
<dbReference type="SMART" id="SM00448">
    <property type="entry name" value="REC"/>
    <property type="match status" value="3"/>
</dbReference>
<feature type="domain" description="Response regulatory" evidence="12">
    <location>
        <begin position="2078"/>
        <end position="2195"/>
    </location>
</feature>
<dbReference type="Gene3D" id="1.10.287.950">
    <property type="entry name" value="Methyl-accepting chemotaxis protein"/>
    <property type="match status" value="1"/>
</dbReference>
<feature type="domain" description="HAMP" evidence="13">
    <location>
        <begin position="634"/>
        <end position="686"/>
    </location>
</feature>
<feature type="domain" description="HAMP" evidence="13">
    <location>
        <begin position="82"/>
        <end position="134"/>
    </location>
</feature>
<feature type="modified residue" description="4-aspartylphosphate" evidence="8">
    <location>
        <position position="2128"/>
    </location>
</feature>
<feature type="modified residue" description="4-aspartylphosphate" evidence="8">
    <location>
        <position position="1860"/>
    </location>
</feature>
<keyword evidence="5" id="KW-0808">Transferase</keyword>
<protein>
    <recommendedName>
        <fullName evidence="3">histidine kinase</fullName>
        <ecNumber evidence="3">2.7.13.3</ecNumber>
    </recommendedName>
</protein>
<dbReference type="InterPro" id="IPR001789">
    <property type="entry name" value="Sig_transdc_resp-reg_receiver"/>
</dbReference>
<keyword evidence="9" id="KW-0175">Coiled coil</keyword>
<comment type="subcellular location">
    <subcellularLocation>
        <location evidence="2">Membrane</location>
    </subcellularLocation>
</comment>
<dbReference type="InterPro" id="IPR004358">
    <property type="entry name" value="Sig_transdc_His_kin-like_C"/>
</dbReference>
<feature type="domain" description="HAMP" evidence="13">
    <location>
        <begin position="1002"/>
        <end position="1054"/>
    </location>
</feature>
<feature type="domain" description="HAMP" evidence="13">
    <location>
        <begin position="174"/>
        <end position="226"/>
    </location>
</feature>
<dbReference type="Gene3D" id="1.20.120.1530">
    <property type="match status" value="8"/>
</dbReference>
<feature type="domain" description="HAMP" evidence="13">
    <location>
        <begin position="542"/>
        <end position="594"/>
    </location>
</feature>
<dbReference type="Pfam" id="PF00072">
    <property type="entry name" value="Response_reg"/>
    <property type="match status" value="3"/>
</dbReference>
<dbReference type="SMART" id="SM00065">
    <property type="entry name" value="GAF"/>
    <property type="match status" value="1"/>
</dbReference>
<keyword evidence="7" id="KW-0902">Two-component regulatory system</keyword>
<dbReference type="PANTHER" id="PTHR45339:SF1">
    <property type="entry name" value="HYBRID SIGNAL TRANSDUCTION HISTIDINE KINASE J"/>
    <property type="match status" value="1"/>
</dbReference>
<dbReference type="SMART" id="SM00387">
    <property type="entry name" value="HATPase_c"/>
    <property type="match status" value="1"/>
</dbReference>
<dbReference type="Gene3D" id="3.30.565.10">
    <property type="entry name" value="Histidine kinase-like ATPase, C-terminal domain"/>
    <property type="match status" value="1"/>
</dbReference>
<dbReference type="PRINTS" id="PR00344">
    <property type="entry name" value="BCTRLSENSOR"/>
</dbReference>
<dbReference type="SUPFAM" id="SSF58104">
    <property type="entry name" value="Methyl-accepting chemotaxis protein (MCP) signaling domain"/>
    <property type="match status" value="5"/>
</dbReference>
<comment type="catalytic activity">
    <reaction evidence="1">
        <text>ATP + protein L-histidine = ADP + protein N-phospho-L-histidine.</text>
        <dbReference type="EC" id="2.7.13.3"/>
    </reaction>
</comment>
<dbReference type="CDD" id="cd17546">
    <property type="entry name" value="REC_hyHK_CKI1_RcsC-like"/>
    <property type="match status" value="1"/>
</dbReference>
<dbReference type="Pfam" id="PF13185">
    <property type="entry name" value="GAF_2"/>
    <property type="match status" value="1"/>
</dbReference>
<dbReference type="PROSITE" id="PS50110">
    <property type="entry name" value="RESPONSE_REGULATORY"/>
    <property type="match status" value="3"/>
</dbReference>
<name>A0ABY9XAK1_9BACT</name>
<feature type="coiled-coil region" evidence="9">
    <location>
        <begin position="1212"/>
        <end position="1239"/>
    </location>
</feature>
<dbReference type="EC" id="2.7.13.3" evidence="3"/>
<organism evidence="14 15">
    <name type="scientific">Archangium minus</name>
    <dbReference type="NCBI Taxonomy" id="83450"/>
    <lineage>
        <taxon>Bacteria</taxon>
        <taxon>Pseudomonadati</taxon>
        <taxon>Myxococcota</taxon>
        <taxon>Myxococcia</taxon>
        <taxon>Myxococcales</taxon>
        <taxon>Cystobacterineae</taxon>
        <taxon>Archangiaceae</taxon>
        <taxon>Archangium</taxon>
    </lineage>
</organism>
<evidence type="ECO:0000256" key="1">
    <source>
        <dbReference type="ARBA" id="ARBA00000085"/>
    </source>
</evidence>
<evidence type="ECO:0000256" key="9">
    <source>
        <dbReference type="SAM" id="Coils"/>
    </source>
</evidence>
<dbReference type="CDD" id="cd16922">
    <property type="entry name" value="HATPase_EvgS-ArcB-TorS-like"/>
    <property type="match status" value="1"/>
</dbReference>
<dbReference type="CDD" id="cd00082">
    <property type="entry name" value="HisKA"/>
    <property type="match status" value="1"/>
</dbReference>
<proteinExistence type="predicted"/>
<accession>A0ABY9XAK1</accession>
<feature type="domain" description="Response regulatory" evidence="12">
    <location>
        <begin position="1934"/>
        <end position="2048"/>
    </location>
</feature>
<dbReference type="InterPro" id="IPR003660">
    <property type="entry name" value="HAMP_dom"/>
</dbReference>
<evidence type="ECO:0000259" key="13">
    <source>
        <dbReference type="PROSITE" id="PS50885"/>
    </source>
</evidence>
<dbReference type="InterPro" id="IPR003594">
    <property type="entry name" value="HATPase_dom"/>
</dbReference>
<dbReference type="EMBL" id="CP043494">
    <property type="protein sequence ID" value="WNG52437.1"/>
    <property type="molecule type" value="Genomic_DNA"/>
</dbReference>
<dbReference type="CDD" id="cd00156">
    <property type="entry name" value="REC"/>
    <property type="match status" value="1"/>
</dbReference>
<feature type="domain" description="Histidine kinase" evidence="11">
    <location>
        <begin position="1511"/>
        <end position="1744"/>
    </location>
</feature>
<evidence type="ECO:0000259" key="11">
    <source>
        <dbReference type="PROSITE" id="PS50109"/>
    </source>
</evidence>
<keyword evidence="6" id="KW-0418">Kinase</keyword>
<evidence type="ECO:0000256" key="3">
    <source>
        <dbReference type="ARBA" id="ARBA00012438"/>
    </source>
</evidence>
<dbReference type="SUPFAM" id="SSF55874">
    <property type="entry name" value="ATPase domain of HSP90 chaperone/DNA topoisomerase II/histidine kinase"/>
    <property type="match status" value="1"/>
</dbReference>
<reference evidence="14 15" key="1">
    <citation type="submission" date="2019-08" db="EMBL/GenBank/DDBJ databases">
        <title>Archangium and Cystobacter genomes.</title>
        <authorList>
            <person name="Chen I.-C.K."/>
            <person name="Wielgoss S."/>
        </authorList>
    </citation>
    <scope>NUCLEOTIDE SEQUENCE [LARGE SCALE GENOMIC DNA]</scope>
    <source>
        <strain evidence="14 15">Cbm 6</strain>
    </source>
</reference>
<dbReference type="Pfam" id="PF02518">
    <property type="entry name" value="HATPase_c"/>
    <property type="match status" value="1"/>
</dbReference>
<dbReference type="SUPFAM" id="SSF55781">
    <property type="entry name" value="GAF domain-like"/>
    <property type="match status" value="1"/>
</dbReference>
<feature type="domain" description="HAMP" evidence="13">
    <location>
        <begin position="1186"/>
        <end position="1238"/>
    </location>
</feature>
<dbReference type="InterPro" id="IPR029016">
    <property type="entry name" value="GAF-like_dom_sf"/>
</dbReference>
<feature type="domain" description="HAMP" evidence="13">
    <location>
        <begin position="726"/>
        <end position="778"/>
    </location>
</feature>
<dbReference type="InterPro" id="IPR011006">
    <property type="entry name" value="CheY-like_superfamily"/>
</dbReference>
<dbReference type="InterPro" id="IPR005467">
    <property type="entry name" value="His_kinase_dom"/>
</dbReference>
<feature type="domain" description="HAMP" evidence="13">
    <location>
        <begin position="450"/>
        <end position="502"/>
    </location>
</feature>
<feature type="domain" description="HAMP" evidence="13">
    <location>
        <begin position="358"/>
        <end position="410"/>
    </location>
</feature>
<dbReference type="Gene3D" id="3.40.50.2300">
    <property type="match status" value="3"/>
</dbReference>
<dbReference type="Pfam" id="PF00512">
    <property type="entry name" value="HisKA"/>
    <property type="match status" value="1"/>
</dbReference>
<dbReference type="InterPro" id="IPR003018">
    <property type="entry name" value="GAF"/>
</dbReference>
<dbReference type="SMART" id="SM00388">
    <property type="entry name" value="HisKA"/>
    <property type="match status" value="1"/>
</dbReference>
<sequence length="2204" mass="237227">MAKGDLTQTMALEFEGRALKGEFLRTAQVVNSTVAQLASFASEVTRVAREVGTEGKLGGQAVLRGVSGTWKELTDSVNLMASKLTDQVRDIAKVTTAVANGDLSKKITVDAKGEILELKNTINTMVDQLSSFASEVTRVAREVGTEGKLGGQAVVQGVSGTWKDLTDNVNSMASGLTAQVRNIAEVTTAVARGDLSKKITVDVRGEILALKNTINTMVDQLSSFASEVTRVAKEVGTEGKLGGQAQVEGVAGTWKDLTDNVNSMAGSLTTQVRDIAKVTTAVANGDLSKKVTVDVKGEILELKNTINTMVDQLSSFASEVTRVAREVGTEGKLGGQAIVRGVAGTWKDLTDNVNSMASGLTAQVRDIAKVATAVANGDLGQKVTVDVKGEILELKNTINKMVDNLNTFSGEVTRVAREVGTEGKLGGQAKVEGVSGTWKDLTDSVNSMAGSLTTQVRDIADVTTAVARGDLSKKVTVDVKGEILALKNTINTMVDNLNTFSGEVTRVAREVGTEGKLGGQAKVEGVSGTWKDLTDNVNSMASGLTDQVRNIAEVTTAVARGDLSKKITVDAKGEILELKNTINTMVDQLSSFASEVTRVAREVGTEGKLGGQAVVQGVSGTWKDLTDNVNSMASGLTAQVRNIAEVTTAVARGDLSKKITVDVKGEILALKNTINTMVDQLSSFASEVTRVAKEVGTEGKLGGQAQVEGVAGTWKDLTDNVNSMAGSLTTQVRDIAKVTTAVANGDLSKKVTVDVKGEILELKNTINTMVDQLSSFASEVTRVAREVGTEGKLGGQAVVRGVAGTWKDLTDSVNSMAGGLTAQVRDIAKVTTAVANGDLSKKVTVDVKGEILELKNTINKMVDNLNTFSGEVTRVAREVGTEGKLGGQAKVEGVSGTWKDLTDNVNSMASGLTDQVRNIAEVTTAVARGDLSKKITVDVKGEILELKNTINTMVDQLSSFASEVTRVAKEVGTEGKLGGQAQVKGVSGTWKDLTDNVNSMAGNLTAQVRDIAKVTAAVANGDLSKKVTVDVKGELAELKGTINTMVDQLSSFASEVTRVAREVGTEGKLGGQAQVQGVAGIWKDLTDNVNSMASNLTAQVRGIATVVTAVAAGDLKRKLALAAKGEIAALADTINGMIDTLATFADQVTTVAREVGIEGKLGGQAKVPGAAGTWRDLTDNVNSMAGSLTTQVRSIAEVATAVAKGDLTRSISVEAQGEMAALKDNINQMIANLRDTTQKNTEQDWLKTNLARFTRLLQGQRELETVSKLILKELAPLVQAQHGVFYLMDGVDKQQTLRLLSTYAYRERKSLANSFKLGEGLVGQCAVEKERILLTDVPDDYIRISSGLGEAKPLNIVVLPVIFEGQVKAVVELASFYRFSETHLSFLDQLTESIGIVLNTIAAGMRTEELLKQSQSLADELRSQQQELTETNRRLEQQAKSLQASEERLKQQQEELQQTNEELEERSRLLQVQNMEVERKNREIEQAKLALEERAQQLALSSKYKSEFLANMSHELRTPLNSLLILSKLLAENSEGNLSGRQVEFAQTIHGAGSDLLSLINDILDLSKIESGMMSVDVDEVALNSLKDFVERTFRQMAVDKKLGFKLEFAQALPSHILTDGRRLQQVLKNLLANAFKFTEEGHVILDVRPARGGWSTDHPILNQGGSVLAFSVIDTGIGIAENKQKIIFEAFQQADGTTSRKYGGTGLGLSISREIAKLLGGEIKVISAPGKGSTFTLYVPQTYVPPPTQLRPQPSNGNGNGSVSNANRVASEERINALRAEVESVVQDAELAREEEVEDDRRTIQPGDRTLLIIEDDIVFARIILGLAREKGFKGLVALRGDTGLAMARQYRPDAITLDIGLPVIDGWNLLDRLKHDSRTRHIPVHIISASEEERSRGLRLGALAVLQKPASREVLGEALTRVKGFIERPVKNLLVVEDDQRQRESIVSLIGNGDVKTTPVGSGQEALAAMRERYFDCVVLDLGLPDMTGLQLIEQMKMLGHTPPIIVYTGKELTEEEETVLKRVTDAIIIKSVKSPEQLLDETALFLHRVEANLPENKRAMIKQVHQNDPVLAGKKVLVVDDDVRNIFALTSVLEKHKMQVLYAENGRKGIDIIRGTPDLNVVLMDVMMPEMDGYETMRAIRQVNELKTLPIIALTAKAMKGDREKCIDAGASDYITKPVETDQLLSLLRVWLFRTSDRNNG</sequence>
<dbReference type="Pfam" id="PF00672">
    <property type="entry name" value="HAMP"/>
    <property type="match status" value="13"/>
</dbReference>
<dbReference type="SUPFAM" id="SSF158472">
    <property type="entry name" value="HAMP domain-like"/>
    <property type="match status" value="1"/>
</dbReference>
<dbReference type="SMART" id="SM00304">
    <property type="entry name" value="HAMP"/>
    <property type="match status" value="13"/>
</dbReference>
<evidence type="ECO:0000256" key="6">
    <source>
        <dbReference type="ARBA" id="ARBA00022777"/>
    </source>
</evidence>
<dbReference type="InterPro" id="IPR036097">
    <property type="entry name" value="HisK_dim/P_sf"/>
</dbReference>
<dbReference type="SUPFAM" id="SSF47384">
    <property type="entry name" value="Homodimeric domain of signal transducing histidine kinase"/>
    <property type="match status" value="1"/>
</dbReference>
<evidence type="ECO:0000259" key="12">
    <source>
        <dbReference type="PROSITE" id="PS50110"/>
    </source>
</evidence>
<keyword evidence="15" id="KW-1185">Reference proteome</keyword>
<keyword evidence="4 8" id="KW-0597">Phosphoprotein</keyword>
<dbReference type="SUPFAM" id="SSF52172">
    <property type="entry name" value="CheY-like"/>
    <property type="match status" value="3"/>
</dbReference>
<dbReference type="Gene3D" id="3.30.450.40">
    <property type="match status" value="1"/>
</dbReference>
<dbReference type="InterPro" id="IPR003661">
    <property type="entry name" value="HisK_dim/P_dom"/>
</dbReference>
<dbReference type="InterPro" id="IPR036890">
    <property type="entry name" value="HATPase_C_sf"/>
</dbReference>
<feature type="domain" description="HAMP" evidence="13">
    <location>
        <begin position="266"/>
        <end position="318"/>
    </location>
</feature>